<evidence type="ECO:0000313" key="1">
    <source>
        <dbReference type="EMBL" id="MBP1967772.1"/>
    </source>
</evidence>
<accession>A0ABS4IA05</accession>
<dbReference type="Proteomes" id="UP001519344">
    <property type="component" value="Unassembled WGS sequence"/>
</dbReference>
<proteinExistence type="predicted"/>
<evidence type="ECO:0000313" key="2">
    <source>
        <dbReference type="Proteomes" id="UP001519344"/>
    </source>
</evidence>
<comment type="caution">
    <text evidence="1">The sequence shown here is derived from an EMBL/GenBank/DDBJ whole genome shotgun (WGS) entry which is preliminary data.</text>
</comment>
<sequence length="73" mass="8445">MVSVSLSVSMPQHPSEYNTCFTSDNNMNKNELGSSQLISLHAHEIRRYITHNSNLFEHLLLIFNDFFLGIYVQ</sequence>
<gene>
    <name evidence="1" type="ORF">J2Z65_007051</name>
</gene>
<reference evidence="1 2" key="1">
    <citation type="submission" date="2021-03" db="EMBL/GenBank/DDBJ databases">
        <title>Genomic Encyclopedia of Type Strains, Phase IV (KMG-IV): sequencing the most valuable type-strain genomes for metagenomic binning, comparative biology and taxonomic classification.</title>
        <authorList>
            <person name="Goeker M."/>
        </authorList>
    </citation>
    <scope>NUCLEOTIDE SEQUENCE [LARGE SCALE GENOMIC DNA]</scope>
    <source>
        <strain evidence="1 2">DSM 24950</strain>
    </source>
</reference>
<organism evidence="1 2">
    <name type="scientific">Paenibacillus aceris</name>
    <dbReference type="NCBI Taxonomy" id="869555"/>
    <lineage>
        <taxon>Bacteria</taxon>
        <taxon>Bacillati</taxon>
        <taxon>Bacillota</taxon>
        <taxon>Bacilli</taxon>
        <taxon>Bacillales</taxon>
        <taxon>Paenibacillaceae</taxon>
        <taxon>Paenibacillus</taxon>
    </lineage>
</organism>
<keyword evidence="2" id="KW-1185">Reference proteome</keyword>
<name>A0ABS4IA05_9BACL</name>
<dbReference type="EMBL" id="JAGGKV010000041">
    <property type="protein sequence ID" value="MBP1967772.1"/>
    <property type="molecule type" value="Genomic_DNA"/>
</dbReference>
<protein>
    <submittedName>
        <fullName evidence="1">Uncharacterized protein</fullName>
    </submittedName>
</protein>